<dbReference type="Pfam" id="PF00664">
    <property type="entry name" value="ABC_membrane"/>
    <property type="match status" value="1"/>
</dbReference>
<feature type="non-terminal residue" evidence="9">
    <location>
        <position position="196"/>
    </location>
</feature>
<sequence length="196" mass="22420">VPIQLILPYFFLVILCDVFTVFQSWWMGTIGDANKYQRINYEWKIAVYAFCCVGQIMFLVIRGVVSAYAVKRSNRLIHKNLLQHVINSPSSFFDTTPMGRILNRFTGDITTTDQTLYVLWIFFITMFTQLIGQIVIISVDTVWFLAIGLPALLIFFLLMLLYGRAARNLQRLEAISRSPFLSHFSETVTGAGLSTI</sequence>
<evidence type="ECO:0000256" key="4">
    <source>
        <dbReference type="ARBA" id="ARBA00022840"/>
    </source>
</evidence>
<keyword evidence="2 7" id="KW-0812">Transmembrane</keyword>
<dbReference type="InterPro" id="IPR036640">
    <property type="entry name" value="ABC1_TM_sf"/>
</dbReference>
<keyword evidence="6 7" id="KW-0472">Membrane</keyword>
<dbReference type="PANTHER" id="PTHR24223">
    <property type="entry name" value="ATP-BINDING CASSETTE SUB-FAMILY C"/>
    <property type="match status" value="1"/>
</dbReference>
<feature type="transmembrane region" description="Helical" evidence="7">
    <location>
        <begin position="142"/>
        <end position="162"/>
    </location>
</feature>
<evidence type="ECO:0000313" key="9">
    <source>
        <dbReference type="EMBL" id="KAA6353523.1"/>
    </source>
</evidence>
<feature type="transmembrane region" description="Helical" evidence="7">
    <location>
        <begin position="7"/>
        <end position="26"/>
    </location>
</feature>
<name>A0A5J4T6W1_9EUKA</name>
<dbReference type="AlphaFoldDB" id="A0A5J4T6W1"/>
<comment type="caution">
    <text evidence="9">The sequence shown here is derived from an EMBL/GenBank/DDBJ whole genome shotgun (WGS) entry which is preliminary data.</text>
</comment>
<dbReference type="Gene3D" id="1.20.1560.10">
    <property type="entry name" value="ABC transporter type 1, transmembrane domain"/>
    <property type="match status" value="1"/>
</dbReference>
<keyword evidence="4" id="KW-0067">ATP-binding</keyword>
<evidence type="ECO:0000256" key="1">
    <source>
        <dbReference type="ARBA" id="ARBA00022448"/>
    </source>
</evidence>
<dbReference type="InterPro" id="IPR050173">
    <property type="entry name" value="ABC_transporter_C-like"/>
</dbReference>
<organism evidence="9 10">
    <name type="scientific">Streblomastix strix</name>
    <dbReference type="NCBI Taxonomy" id="222440"/>
    <lineage>
        <taxon>Eukaryota</taxon>
        <taxon>Metamonada</taxon>
        <taxon>Preaxostyla</taxon>
        <taxon>Oxymonadida</taxon>
        <taxon>Streblomastigidae</taxon>
        <taxon>Streblomastix</taxon>
    </lineage>
</organism>
<evidence type="ECO:0000256" key="5">
    <source>
        <dbReference type="ARBA" id="ARBA00022989"/>
    </source>
</evidence>
<keyword evidence="3" id="KW-0547">Nucleotide-binding</keyword>
<evidence type="ECO:0000256" key="7">
    <source>
        <dbReference type="SAM" id="Phobius"/>
    </source>
</evidence>
<dbReference type="EMBL" id="SNRW01037953">
    <property type="protein sequence ID" value="KAA6353523.1"/>
    <property type="molecule type" value="Genomic_DNA"/>
</dbReference>
<evidence type="ECO:0000256" key="6">
    <source>
        <dbReference type="ARBA" id="ARBA00023136"/>
    </source>
</evidence>
<proteinExistence type="predicted"/>
<evidence type="ECO:0000256" key="2">
    <source>
        <dbReference type="ARBA" id="ARBA00022692"/>
    </source>
</evidence>
<evidence type="ECO:0000313" key="10">
    <source>
        <dbReference type="Proteomes" id="UP000324800"/>
    </source>
</evidence>
<dbReference type="PROSITE" id="PS50929">
    <property type="entry name" value="ABC_TM1F"/>
    <property type="match status" value="1"/>
</dbReference>
<gene>
    <name evidence="9" type="ORF">EZS28_050950</name>
</gene>
<reference evidence="9 10" key="1">
    <citation type="submission" date="2019-03" db="EMBL/GenBank/DDBJ databases">
        <title>Single cell metagenomics reveals metabolic interactions within the superorganism composed of flagellate Streblomastix strix and complex community of Bacteroidetes bacteria on its surface.</title>
        <authorList>
            <person name="Treitli S.C."/>
            <person name="Kolisko M."/>
            <person name="Husnik F."/>
            <person name="Keeling P."/>
            <person name="Hampl V."/>
        </authorList>
    </citation>
    <scope>NUCLEOTIDE SEQUENCE [LARGE SCALE GENOMIC DNA]</scope>
    <source>
        <strain evidence="9">ST1C</strain>
    </source>
</reference>
<accession>A0A5J4T6W1</accession>
<feature type="transmembrane region" description="Helical" evidence="7">
    <location>
        <begin position="116"/>
        <end position="136"/>
    </location>
</feature>
<dbReference type="SUPFAM" id="SSF90123">
    <property type="entry name" value="ABC transporter transmembrane region"/>
    <property type="match status" value="1"/>
</dbReference>
<dbReference type="InterPro" id="IPR011527">
    <property type="entry name" value="ABC1_TM_dom"/>
</dbReference>
<evidence type="ECO:0000259" key="8">
    <source>
        <dbReference type="PROSITE" id="PS50929"/>
    </source>
</evidence>
<feature type="non-terminal residue" evidence="9">
    <location>
        <position position="1"/>
    </location>
</feature>
<keyword evidence="1" id="KW-0813">Transport</keyword>
<dbReference type="OrthoDB" id="6500128at2759"/>
<protein>
    <recommendedName>
        <fullName evidence="8">ABC transmembrane type-1 domain-containing protein</fullName>
    </recommendedName>
</protein>
<dbReference type="Proteomes" id="UP000324800">
    <property type="component" value="Unassembled WGS sequence"/>
</dbReference>
<keyword evidence="5 7" id="KW-1133">Transmembrane helix</keyword>
<dbReference type="GO" id="GO:0140359">
    <property type="term" value="F:ABC-type transporter activity"/>
    <property type="evidence" value="ECO:0007669"/>
    <property type="project" value="InterPro"/>
</dbReference>
<evidence type="ECO:0000256" key="3">
    <source>
        <dbReference type="ARBA" id="ARBA00022741"/>
    </source>
</evidence>
<dbReference type="GO" id="GO:0005524">
    <property type="term" value="F:ATP binding"/>
    <property type="evidence" value="ECO:0007669"/>
    <property type="project" value="UniProtKB-KW"/>
</dbReference>
<feature type="transmembrane region" description="Helical" evidence="7">
    <location>
        <begin position="46"/>
        <end position="70"/>
    </location>
</feature>
<dbReference type="GO" id="GO:0016020">
    <property type="term" value="C:membrane"/>
    <property type="evidence" value="ECO:0007669"/>
    <property type="project" value="InterPro"/>
</dbReference>
<feature type="domain" description="ABC transmembrane type-1" evidence="8">
    <location>
        <begin position="10"/>
        <end position="196"/>
    </location>
</feature>